<dbReference type="NCBIfam" id="TIGR02937">
    <property type="entry name" value="sigma70-ECF"/>
    <property type="match status" value="1"/>
</dbReference>
<keyword evidence="2" id="KW-1185">Reference proteome</keyword>
<dbReference type="Proteomes" id="UP000192738">
    <property type="component" value="Unassembled WGS sequence"/>
</dbReference>
<dbReference type="STRING" id="112901.SAMN04488500_10765"/>
<dbReference type="InterPro" id="IPR014284">
    <property type="entry name" value="RNA_pol_sigma-70_dom"/>
</dbReference>
<proteinExistence type="predicted"/>
<accession>A0A1W2BCQ1</accession>
<dbReference type="AlphaFoldDB" id="A0A1W2BCQ1"/>
<dbReference type="GO" id="GO:0003700">
    <property type="term" value="F:DNA-binding transcription factor activity"/>
    <property type="evidence" value="ECO:0007669"/>
    <property type="project" value="InterPro"/>
</dbReference>
<dbReference type="InterPro" id="IPR013325">
    <property type="entry name" value="RNA_pol_sigma_r2"/>
</dbReference>
<dbReference type="Gene3D" id="1.10.10.10">
    <property type="entry name" value="Winged helix-like DNA-binding domain superfamily/Winged helix DNA-binding domain"/>
    <property type="match status" value="1"/>
</dbReference>
<dbReference type="SUPFAM" id="SSF88946">
    <property type="entry name" value="Sigma2 domain of RNA polymerase sigma factors"/>
    <property type="match status" value="1"/>
</dbReference>
<dbReference type="InterPro" id="IPR036388">
    <property type="entry name" value="WH-like_DNA-bd_sf"/>
</dbReference>
<gene>
    <name evidence="1" type="ORF">SAMN04488500_10765</name>
</gene>
<dbReference type="InterPro" id="IPR013324">
    <property type="entry name" value="RNA_pol_sigma_r3/r4-like"/>
</dbReference>
<protein>
    <submittedName>
        <fullName evidence="1">RNA polymerase sporulation-specific sigma factor</fullName>
    </submittedName>
</protein>
<sequence>MLESCFDQTGSLKDTEFNLLANKFRSTIQAYSNKYYLPGGDTDDLYQWGLLGLYKAVLTYQKNRPYSFDLIAKVNIRNMIKSSVTMANRKKHWAINSSRSFNYTPHNSGSECTQEYIDRLFVQNRIQDPLEVIINQETTTMIASFIDGHLSHTERKVILLYIKGYKQRHISDKLASDPKIVDNALQRARKKLFNYLNSIERR</sequence>
<dbReference type="EMBL" id="FWXI01000007">
    <property type="protein sequence ID" value="SMC70550.1"/>
    <property type="molecule type" value="Genomic_DNA"/>
</dbReference>
<dbReference type="GO" id="GO:0006352">
    <property type="term" value="P:DNA-templated transcription initiation"/>
    <property type="evidence" value="ECO:0007669"/>
    <property type="project" value="InterPro"/>
</dbReference>
<evidence type="ECO:0000313" key="2">
    <source>
        <dbReference type="Proteomes" id="UP000192738"/>
    </source>
</evidence>
<dbReference type="Gene3D" id="1.10.1740.10">
    <property type="match status" value="1"/>
</dbReference>
<reference evidence="1 2" key="1">
    <citation type="submission" date="2017-04" db="EMBL/GenBank/DDBJ databases">
        <authorList>
            <person name="Afonso C.L."/>
            <person name="Miller P.J."/>
            <person name="Scott M.A."/>
            <person name="Spackman E."/>
            <person name="Goraichik I."/>
            <person name="Dimitrov K.M."/>
            <person name="Suarez D.L."/>
            <person name="Swayne D.E."/>
        </authorList>
    </citation>
    <scope>NUCLEOTIDE SEQUENCE [LARGE SCALE GENOMIC DNA]</scope>
    <source>
        <strain evidence="1 2">DSM 5090</strain>
    </source>
</reference>
<evidence type="ECO:0000313" key="1">
    <source>
        <dbReference type="EMBL" id="SMC70550.1"/>
    </source>
</evidence>
<organism evidence="1 2">
    <name type="scientific">Sporomusa malonica</name>
    <dbReference type="NCBI Taxonomy" id="112901"/>
    <lineage>
        <taxon>Bacteria</taxon>
        <taxon>Bacillati</taxon>
        <taxon>Bacillota</taxon>
        <taxon>Negativicutes</taxon>
        <taxon>Selenomonadales</taxon>
        <taxon>Sporomusaceae</taxon>
        <taxon>Sporomusa</taxon>
    </lineage>
</organism>
<dbReference type="RefSeq" id="WP_176215475.1">
    <property type="nucleotide sequence ID" value="NZ_CP155572.1"/>
</dbReference>
<dbReference type="SUPFAM" id="SSF88659">
    <property type="entry name" value="Sigma3 and sigma4 domains of RNA polymerase sigma factors"/>
    <property type="match status" value="1"/>
</dbReference>
<name>A0A1W2BCQ1_9FIRM</name>